<reference evidence="6" key="1">
    <citation type="journal article" date="2012" name="Nat. Commun.">
        <title>Quantitative maps of protein phosphorylation sites across 14 different rat organs and tissues.</title>
        <authorList>
            <person name="Lundby A."/>
            <person name="Secher A."/>
            <person name="Lage K."/>
            <person name="Nordsborg N.B."/>
            <person name="Dmytriyev A."/>
            <person name="Lundby C."/>
            <person name="Olsen J.V."/>
        </authorList>
    </citation>
    <scope>IDENTIFICATION BY MASS SPECTROMETRY [LARGE SCALE ANALYSIS]</scope>
</reference>
<evidence type="ECO:0000313" key="4">
    <source>
        <dbReference type="Proteomes" id="UP000002494"/>
    </source>
</evidence>
<dbReference type="PaxDb" id="10116-ENSRNOP00000036936"/>
<dbReference type="PANTHER" id="PTHR46386:SF13">
    <property type="entry name" value="RIKEN CDNA A630001G21 GENE"/>
    <property type="match status" value="1"/>
</dbReference>
<dbReference type="OMA" id="TEPSCEQ"/>
<evidence type="ECO:0000313" key="5">
    <source>
        <dbReference type="RGD" id="1563917"/>
    </source>
</evidence>
<evidence type="ECO:0007829" key="6">
    <source>
        <dbReference type="PubMed" id="22673903"/>
    </source>
</evidence>
<proteinExistence type="evidence at protein level"/>
<name>D4ACI5_RAT</name>
<dbReference type="GO" id="GO:0005634">
    <property type="term" value="C:nucleus"/>
    <property type="evidence" value="ECO:0007669"/>
    <property type="project" value="InterPro"/>
</dbReference>
<evidence type="ECO:0000259" key="2">
    <source>
        <dbReference type="PROSITE" id="PS51414"/>
    </source>
</evidence>
<dbReference type="PROSITE" id="PS51414">
    <property type="entry name" value="HSR"/>
    <property type="match status" value="1"/>
</dbReference>
<dbReference type="UCSC" id="RGD:1563917">
    <property type="organism name" value="rat"/>
</dbReference>
<dbReference type="Ensembl" id="ENSRNOT00000029635.8">
    <property type="protein sequence ID" value="ENSRNOP00000036936.7"/>
    <property type="gene ID" value="ENSRNOG00000017273.9"/>
</dbReference>
<dbReference type="GeneTree" id="ENSGT00940000155124"/>
<dbReference type="Proteomes" id="UP000002494">
    <property type="component" value="Chromosome 9"/>
</dbReference>
<feature type="region of interest" description="Disordered" evidence="1">
    <location>
        <begin position="163"/>
        <end position="227"/>
    </location>
</feature>
<dbReference type="InterPro" id="IPR004865">
    <property type="entry name" value="HSR_dom"/>
</dbReference>
<feature type="compositionally biased region" description="Low complexity" evidence="1">
    <location>
        <begin position="212"/>
        <end position="221"/>
    </location>
</feature>
<dbReference type="InterPro" id="IPR043563">
    <property type="entry name" value="Sp110/Sp140/Sp140L-like"/>
</dbReference>
<gene>
    <name evidence="3 5" type="primary">A630001G21Rikl</name>
    <name evidence="5" type="synonym">RGD1563917</name>
</gene>
<dbReference type="AlphaFoldDB" id="D4ACI5"/>
<accession>D4ACI5</accession>
<dbReference type="eggNOG" id="KOG2177">
    <property type="taxonomic scope" value="Eukaryota"/>
</dbReference>
<dbReference type="AGR" id="RGD:1563917"/>
<reference evidence="3" key="4">
    <citation type="submission" date="2025-09" db="UniProtKB">
        <authorList>
            <consortium name="Ensembl"/>
        </authorList>
    </citation>
    <scope>IDENTIFICATION</scope>
    <source>
        <strain evidence="3">Brown Norway</strain>
    </source>
</reference>
<dbReference type="InParanoid" id="D4ACI5"/>
<reference evidence="3" key="3">
    <citation type="submission" date="2025-08" db="UniProtKB">
        <authorList>
            <consortium name="Ensembl"/>
        </authorList>
    </citation>
    <scope>IDENTIFICATION</scope>
    <source>
        <strain evidence="3">Brown Norway</strain>
    </source>
</reference>
<dbReference type="VEuPathDB" id="HostDB:ENSRNOG00000017273"/>
<feature type="compositionally biased region" description="Polar residues" evidence="1">
    <location>
        <begin position="177"/>
        <end position="189"/>
    </location>
</feature>
<reference evidence="3" key="2">
    <citation type="submission" date="2024-01" db="EMBL/GenBank/DDBJ databases">
        <title>GRCr8: a new rat reference genome assembly contstructed from accurate long reads and long range scaffolding.</title>
        <authorList>
            <person name="Doris P.A."/>
            <person name="Kalbfleisch T."/>
            <person name="Li K."/>
            <person name="Howe K."/>
            <person name="Wood J."/>
        </authorList>
    </citation>
    <scope>NUCLEOTIDE SEQUENCE [LARGE SCALE GENOMIC DNA]</scope>
    <source>
        <strain evidence="3">Brown Norway</strain>
    </source>
</reference>
<dbReference type="PANTHER" id="PTHR46386">
    <property type="entry name" value="NUCLEAR BODY PROTEIN SP140"/>
    <property type="match status" value="1"/>
</dbReference>
<evidence type="ECO:0000313" key="3">
    <source>
        <dbReference type="Ensembl" id="ENSRNOP00000036936.7"/>
    </source>
</evidence>
<keyword evidence="4" id="KW-1185">Reference proteome</keyword>
<dbReference type="CTD" id="501176"/>
<dbReference type="Pfam" id="PF03172">
    <property type="entry name" value="HSR"/>
    <property type="match status" value="1"/>
</dbReference>
<dbReference type="RefSeq" id="XP_056840602.1">
    <property type="nucleotide sequence ID" value="XM_056984622.2"/>
</dbReference>
<organism evidence="3 4">
    <name type="scientific">Rattus norvegicus</name>
    <name type="common">Rat</name>
    <dbReference type="NCBI Taxonomy" id="10116"/>
    <lineage>
        <taxon>Eukaryota</taxon>
        <taxon>Metazoa</taxon>
        <taxon>Chordata</taxon>
        <taxon>Craniata</taxon>
        <taxon>Vertebrata</taxon>
        <taxon>Euteleostomi</taxon>
        <taxon>Mammalia</taxon>
        <taxon>Eutheria</taxon>
        <taxon>Euarchontoglires</taxon>
        <taxon>Glires</taxon>
        <taxon>Rodentia</taxon>
        <taxon>Myomorpha</taxon>
        <taxon>Muroidea</taxon>
        <taxon>Muridae</taxon>
        <taxon>Murinae</taxon>
        <taxon>Rattus</taxon>
    </lineage>
</organism>
<evidence type="ECO:0000256" key="1">
    <source>
        <dbReference type="SAM" id="MobiDB-lite"/>
    </source>
</evidence>
<sequence>MCLICGCTREEKVSSVQILTKYQSSSGKYGSMRREMMLRKSLESYILICSMFGVIQKKEHFNEVFLNYFKENKVEIAHAITKLFPFLESLRDRSFITDKIYADSYEACGNSIPVEKVVYNVLSHLEKLPDPSFLWVLFNRVNLKEYPALREIYKSLETELQDRYSPQRRKQEEQKLATMQPSYEQGTNLHTHENWATENLQEPETPQNQVDEIIAISSESSECSEEK</sequence>
<dbReference type="OrthoDB" id="9536595at2759"/>
<feature type="domain" description="HSR" evidence="2">
    <location>
        <begin position="45"/>
        <end position="161"/>
    </location>
</feature>
<dbReference type="KEGG" id="rno:501176"/>
<dbReference type="Bgee" id="ENSRNOG00000017273">
    <property type="expression patterns" value="Expressed in spleen and 13 other cell types or tissues"/>
</dbReference>
<dbReference type="STRING" id="10116.ENSRNOP00000036936"/>
<dbReference type="GeneID" id="501176"/>
<feature type="compositionally biased region" description="Polar residues" evidence="1">
    <location>
        <begin position="196"/>
        <end position="210"/>
    </location>
</feature>
<dbReference type="RGD" id="1563917">
    <property type="gene designation" value="A630001G21Rikl"/>
</dbReference>
<dbReference type="HOGENOM" id="CLU_093887_0_0_1"/>
<protein>
    <submittedName>
        <fullName evidence="3">RIKEN cDNA A630001G21 gene like</fullName>
    </submittedName>
</protein>